<dbReference type="AlphaFoldDB" id="A0AAN7CKZ0"/>
<feature type="non-terminal residue" evidence="1">
    <location>
        <position position="1"/>
    </location>
</feature>
<organism evidence="1 2">
    <name type="scientific">Corynascus novoguineensis</name>
    <dbReference type="NCBI Taxonomy" id="1126955"/>
    <lineage>
        <taxon>Eukaryota</taxon>
        <taxon>Fungi</taxon>
        <taxon>Dikarya</taxon>
        <taxon>Ascomycota</taxon>
        <taxon>Pezizomycotina</taxon>
        <taxon>Sordariomycetes</taxon>
        <taxon>Sordariomycetidae</taxon>
        <taxon>Sordariales</taxon>
        <taxon>Chaetomiaceae</taxon>
        <taxon>Corynascus</taxon>
    </lineage>
</organism>
<evidence type="ECO:0000313" key="2">
    <source>
        <dbReference type="Proteomes" id="UP001303647"/>
    </source>
</evidence>
<proteinExistence type="predicted"/>
<name>A0AAN7CKZ0_9PEZI</name>
<accession>A0AAN7CKZ0</accession>
<sequence length="52" mass="6002">YSIEKPDDLPFIKSKTGVSVYSKDTIFAEKVKALLDKYNIFYDRGIVLMPED</sequence>
<dbReference type="Proteomes" id="UP001303647">
    <property type="component" value="Unassembled WGS sequence"/>
</dbReference>
<keyword evidence="2" id="KW-1185">Reference proteome</keyword>
<reference evidence="1" key="2">
    <citation type="submission" date="2023-05" db="EMBL/GenBank/DDBJ databases">
        <authorList>
            <consortium name="Lawrence Berkeley National Laboratory"/>
            <person name="Steindorff A."/>
            <person name="Hensen N."/>
            <person name="Bonometti L."/>
            <person name="Westerberg I."/>
            <person name="Brannstrom I.O."/>
            <person name="Guillou S."/>
            <person name="Cros-Aarteil S."/>
            <person name="Calhoun S."/>
            <person name="Haridas S."/>
            <person name="Kuo A."/>
            <person name="Mondo S."/>
            <person name="Pangilinan J."/>
            <person name="Riley R."/>
            <person name="Labutti K."/>
            <person name="Andreopoulos B."/>
            <person name="Lipzen A."/>
            <person name="Chen C."/>
            <person name="Yanf M."/>
            <person name="Daum C."/>
            <person name="Ng V."/>
            <person name="Clum A."/>
            <person name="Ohm R."/>
            <person name="Martin F."/>
            <person name="Silar P."/>
            <person name="Natvig D."/>
            <person name="Lalanne C."/>
            <person name="Gautier V."/>
            <person name="Ament-Velasquez S.L."/>
            <person name="Kruys A."/>
            <person name="Hutchinson M.I."/>
            <person name="Powell A.J."/>
            <person name="Barry K."/>
            <person name="Miller A.N."/>
            <person name="Grigoriev I.V."/>
            <person name="Debuchy R."/>
            <person name="Gladieux P."/>
            <person name="Thoren M.H."/>
            <person name="Johannesson H."/>
        </authorList>
    </citation>
    <scope>NUCLEOTIDE SEQUENCE</scope>
    <source>
        <strain evidence="1">CBS 359.72</strain>
    </source>
</reference>
<reference evidence="1" key="1">
    <citation type="journal article" date="2023" name="Mol. Phylogenet. Evol.">
        <title>Genome-scale phylogeny and comparative genomics of the fungal order Sordariales.</title>
        <authorList>
            <person name="Hensen N."/>
            <person name="Bonometti L."/>
            <person name="Westerberg I."/>
            <person name="Brannstrom I.O."/>
            <person name="Guillou S."/>
            <person name="Cros-Aarteil S."/>
            <person name="Calhoun S."/>
            <person name="Haridas S."/>
            <person name="Kuo A."/>
            <person name="Mondo S."/>
            <person name="Pangilinan J."/>
            <person name="Riley R."/>
            <person name="LaButti K."/>
            <person name="Andreopoulos B."/>
            <person name="Lipzen A."/>
            <person name="Chen C."/>
            <person name="Yan M."/>
            <person name="Daum C."/>
            <person name="Ng V."/>
            <person name="Clum A."/>
            <person name="Steindorff A."/>
            <person name="Ohm R.A."/>
            <person name="Martin F."/>
            <person name="Silar P."/>
            <person name="Natvig D.O."/>
            <person name="Lalanne C."/>
            <person name="Gautier V."/>
            <person name="Ament-Velasquez S.L."/>
            <person name="Kruys A."/>
            <person name="Hutchinson M.I."/>
            <person name="Powell A.J."/>
            <person name="Barry K."/>
            <person name="Miller A.N."/>
            <person name="Grigoriev I.V."/>
            <person name="Debuchy R."/>
            <person name="Gladieux P."/>
            <person name="Hiltunen Thoren M."/>
            <person name="Johannesson H."/>
        </authorList>
    </citation>
    <scope>NUCLEOTIDE SEQUENCE</scope>
    <source>
        <strain evidence="1">CBS 359.72</strain>
    </source>
</reference>
<protein>
    <submittedName>
        <fullName evidence="1">Uncharacterized protein</fullName>
    </submittedName>
</protein>
<evidence type="ECO:0000313" key="1">
    <source>
        <dbReference type="EMBL" id="KAK4242962.1"/>
    </source>
</evidence>
<dbReference type="EMBL" id="MU857975">
    <property type="protein sequence ID" value="KAK4242962.1"/>
    <property type="molecule type" value="Genomic_DNA"/>
</dbReference>
<comment type="caution">
    <text evidence="1">The sequence shown here is derived from an EMBL/GenBank/DDBJ whole genome shotgun (WGS) entry which is preliminary data.</text>
</comment>
<gene>
    <name evidence="1" type="ORF">C7999DRAFT_18602</name>
</gene>